<organism evidence="7 9">
    <name type="scientific">Ficus carica</name>
    <name type="common">Common fig</name>
    <dbReference type="NCBI Taxonomy" id="3494"/>
    <lineage>
        <taxon>Eukaryota</taxon>
        <taxon>Viridiplantae</taxon>
        <taxon>Streptophyta</taxon>
        <taxon>Embryophyta</taxon>
        <taxon>Tracheophyta</taxon>
        <taxon>Spermatophyta</taxon>
        <taxon>Magnoliopsida</taxon>
        <taxon>eudicotyledons</taxon>
        <taxon>Gunneridae</taxon>
        <taxon>Pentapetalae</taxon>
        <taxon>rosids</taxon>
        <taxon>fabids</taxon>
        <taxon>Rosales</taxon>
        <taxon>Moraceae</taxon>
        <taxon>Ficeae</taxon>
        <taxon>Ficus</taxon>
    </lineage>
</organism>
<proteinExistence type="inferred from homology"/>
<dbReference type="EMBL" id="BTGU01022304">
    <property type="protein sequence ID" value="GMN75312.1"/>
    <property type="molecule type" value="Genomic_DNA"/>
</dbReference>
<dbReference type="InterPro" id="IPR048278">
    <property type="entry name" value="PFN"/>
</dbReference>
<dbReference type="GO" id="GO:0003785">
    <property type="term" value="F:actin monomer binding"/>
    <property type="evidence" value="ECO:0007669"/>
    <property type="project" value="TreeGrafter"/>
</dbReference>
<dbReference type="PROSITE" id="PS00414">
    <property type="entry name" value="PROFILIN"/>
    <property type="match status" value="1"/>
</dbReference>
<sequence length="42" mass="4598">MSWQAYVDDHLLCEIEGNHLSSAAIIGHDGSVWAQSANFPQV</sequence>
<dbReference type="PRINTS" id="PR00392">
    <property type="entry name" value="PROFILIN"/>
</dbReference>
<keyword evidence="3" id="KW-0963">Cytoplasm</keyword>
<dbReference type="AlphaFoldDB" id="A0AA88EHY5"/>
<dbReference type="GO" id="GO:0005856">
    <property type="term" value="C:cytoskeleton"/>
    <property type="evidence" value="ECO:0007669"/>
    <property type="project" value="UniProtKB-SubCell"/>
</dbReference>
<dbReference type="Gene3D" id="3.30.450.30">
    <property type="entry name" value="Dynein light chain 2a, cytoplasmic"/>
    <property type="match status" value="1"/>
</dbReference>
<dbReference type="PRINTS" id="PR01640">
    <property type="entry name" value="PROFILINPLNT"/>
</dbReference>
<evidence type="ECO:0000313" key="7">
    <source>
        <dbReference type="EMBL" id="GMN75312.1"/>
    </source>
</evidence>
<evidence type="ECO:0000256" key="3">
    <source>
        <dbReference type="ARBA" id="ARBA00022490"/>
    </source>
</evidence>
<evidence type="ECO:0000256" key="4">
    <source>
        <dbReference type="ARBA" id="ARBA00023203"/>
    </source>
</evidence>
<dbReference type="GO" id="GO:0005938">
    <property type="term" value="C:cell cortex"/>
    <property type="evidence" value="ECO:0007669"/>
    <property type="project" value="TreeGrafter"/>
</dbReference>
<dbReference type="InterPro" id="IPR036140">
    <property type="entry name" value="PFN_sf"/>
</dbReference>
<evidence type="ECO:0000256" key="2">
    <source>
        <dbReference type="ARBA" id="ARBA00010058"/>
    </source>
</evidence>
<evidence type="ECO:0000256" key="6">
    <source>
        <dbReference type="ARBA" id="ARBA00025549"/>
    </source>
</evidence>
<evidence type="ECO:0000256" key="5">
    <source>
        <dbReference type="ARBA" id="ARBA00023212"/>
    </source>
</evidence>
<evidence type="ECO:0000256" key="1">
    <source>
        <dbReference type="ARBA" id="ARBA00004245"/>
    </source>
</evidence>
<evidence type="ECO:0008006" key="10">
    <source>
        <dbReference type="Google" id="ProtNLM"/>
    </source>
</evidence>
<keyword evidence="5" id="KW-0206">Cytoskeleton</keyword>
<dbReference type="InterPro" id="IPR027310">
    <property type="entry name" value="Profilin_CS"/>
</dbReference>
<dbReference type="PANTHER" id="PTHR11604:SF49">
    <property type="entry name" value="PROFILIN-2"/>
    <property type="match status" value="1"/>
</dbReference>
<comment type="caution">
    <text evidence="7">The sequence shown here is derived from an EMBL/GenBank/DDBJ whole genome shotgun (WGS) entry which is preliminary data.</text>
</comment>
<dbReference type="SUPFAM" id="SSF55770">
    <property type="entry name" value="Profilin (actin-binding protein)"/>
    <property type="match status" value="1"/>
</dbReference>
<dbReference type="Proteomes" id="UP001187192">
    <property type="component" value="Unassembled WGS sequence"/>
</dbReference>
<accession>A0AA88EHY5</accession>
<evidence type="ECO:0000313" key="8">
    <source>
        <dbReference type="EMBL" id="GMN75323.1"/>
    </source>
</evidence>
<evidence type="ECO:0000313" key="9">
    <source>
        <dbReference type="Proteomes" id="UP001187192"/>
    </source>
</evidence>
<comment type="similarity">
    <text evidence="2">Belongs to the profilin family.</text>
</comment>
<dbReference type="InterPro" id="IPR005455">
    <property type="entry name" value="PFN_euk"/>
</dbReference>
<keyword evidence="9" id="KW-1185">Reference proteome</keyword>
<name>A0AA88EHY5_FICCA</name>
<keyword evidence="4" id="KW-0009">Actin-binding</keyword>
<protein>
    <recommendedName>
        <fullName evidence="10">Profilin</fullName>
    </recommendedName>
</protein>
<dbReference type="EMBL" id="BTGU01022307">
    <property type="protein sequence ID" value="GMN75323.1"/>
    <property type="molecule type" value="Genomic_DNA"/>
</dbReference>
<gene>
    <name evidence="7" type="ORF">TIFTF001_056829</name>
    <name evidence="8" type="ORF">TIFTF001_056830</name>
</gene>
<dbReference type="Pfam" id="PF00235">
    <property type="entry name" value="Profilin"/>
    <property type="match status" value="1"/>
</dbReference>
<comment type="subcellular location">
    <subcellularLocation>
        <location evidence="1">Cytoplasm</location>
        <location evidence="1">Cytoskeleton</location>
    </subcellularLocation>
</comment>
<reference evidence="7" key="1">
    <citation type="submission" date="2023-07" db="EMBL/GenBank/DDBJ databases">
        <title>draft genome sequence of fig (Ficus carica).</title>
        <authorList>
            <person name="Takahashi T."/>
            <person name="Nishimura K."/>
        </authorList>
    </citation>
    <scope>NUCLEOTIDE SEQUENCE</scope>
</reference>
<comment type="function">
    <text evidence="6">Binds to actin and affects the structure of the cytoskeleton. At high concentrations, profilin prevents the polymerization of actin, whereas it enhances it at low concentrations. By binding to PIP2, it inhibits the formation of IP3 and DG.</text>
</comment>
<dbReference type="PANTHER" id="PTHR11604">
    <property type="entry name" value="PROFILIN"/>
    <property type="match status" value="1"/>
</dbReference>